<keyword evidence="12" id="KW-0732">Signal</keyword>
<evidence type="ECO:0000256" key="12">
    <source>
        <dbReference type="SAM" id="SignalP"/>
    </source>
</evidence>
<sequence length="1124" mass="127699">MKHLQLNWMLFLFSCVMRWATGAEAAATDASVAVDVLDAVNSSCMSMAFHQYYANYSRRPQIPNTPCDSQNKIDEEASSGVFWQRGSTMAASIDHLINKRLKIGVPRKNGFKEFMNVEGSTDNQPNVKGFPIDVFNEVMSLLPYKILYDFIPYPYEDNASDPASYNSPGYYESLISKVYFKEFDAVVGDMSITANRSDFVDFTYQYMEAGISMIVPVRDDDTSSSWWFMKPLTTELWVATFAFSVLKGFLVWFFEHRDNPDFQAEKLSRNYSRFVVNVWTFLVFVLVTSYGANLTSMLTVERLQPTITDINQLKRNGDFVGCQKGTFVHGFLLNMGFQAEKLKEYSNIEEYADALSKGNAKGGVAAIVDEIPYIKVFLNTHCRNYTRPQWSRRSGGFAFVFPRGSALVPDISRAVLNFTEGDKMSILKEDWFGDQTTCPDSDSLVDNKRLPLYSLRSIFIIAGFASALAFIVYLMQHLYETRILGLIDKLMDSGLWQSLILPLGRYFQRSRSSNHRSKITPQSETEVEFSAIEEVATDSCLNNRGREMRHLQLNWILFLFLCVMRWATGAEAAATEASGAVDVLDAVNSSCMSMAFHQYYADPSRRPQIPNTPCDSQNKIDREASSGVFWQRGSTKAASIDQLINKKLKIGVPIKNGFKEFMTVEGSTDNRPNVTGFPIHVFEEVIKLLPYDISYEFIPYEDNASAPAIYDSPGYYDSLISEVYFKKFDAVVGDMSITANRSDFVDFTYQYMEAGISMIVPVRDDDTSSSWWFMEPLTTELWVATFAFSVLKGFLVWFFEHRDNPDFQAEKLSRNYSRFVVNVWTFLVFVLVTSYGANLTSMLTVERLQPTITDINQLKRNGDFVGCQKGSFVHELLLTMGFQAEKLKEYGKIEEYADALSKGNAKGGVAAIVDEIPYIKVFLKTHCRNYARPQWTRRSGGLGFVFPRGSALVPDISRAVLNFTEGDKMSSLEKLWFGDQTTCPDSDSPVDNKRLPLYSLRSIFIMAGSASALAFIVYLMQHLYETRILGLIDKLMDSGLWKSLILPLGRYFQRSRSSNHRSKITPQSETEVEFSTIEEVATDSCVIEMIHKHAQEEVEHANTEKQIETFYGYLVTCVQQENER</sequence>
<keyword evidence="10" id="KW-0407">Ion channel</keyword>
<dbReference type="SMART" id="SM00079">
    <property type="entry name" value="PBPe"/>
    <property type="match status" value="2"/>
</dbReference>
<dbReference type="PROSITE" id="PS51257">
    <property type="entry name" value="PROKAR_LIPOPROTEIN"/>
    <property type="match status" value="1"/>
</dbReference>
<dbReference type="OrthoDB" id="5984008at2759"/>
<evidence type="ECO:0000256" key="10">
    <source>
        <dbReference type="ARBA" id="ARBA00023303"/>
    </source>
</evidence>
<keyword evidence="8" id="KW-0325">Glycoprotein</keyword>
<accession>A0A3S3QVT3</accession>
<feature type="transmembrane region" description="Helical" evidence="11">
    <location>
        <begin position="819"/>
        <end position="837"/>
    </location>
</feature>
<dbReference type="CDD" id="cd13686">
    <property type="entry name" value="GluR_Plant"/>
    <property type="match status" value="2"/>
</dbReference>
<comment type="subcellular location">
    <subcellularLocation>
        <location evidence="1">Membrane</location>
        <topology evidence="1">Multi-pass membrane protein</topology>
    </subcellularLocation>
</comment>
<keyword evidence="9" id="KW-1071">Ligand-gated ion channel</keyword>
<protein>
    <submittedName>
        <fullName evidence="14">Glutamate receptor 2.8-like protein isoform X2</fullName>
    </submittedName>
</protein>
<feature type="transmembrane region" description="Helical" evidence="11">
    <location>
        <begin position="453"/>
        <end position="474"/>
    </location>
</feature>
<dbReference type="SUPFAM" id="SSF53850">
    <property type="entry name" value="Periplasmic binding protein-like II"/>
    <property type="match status" value="2"/>
</dbReference>
<keyword evidence="6 11" id="KW-0472">Membrane</keyword>
<evidence type="ECO:0000256" key="5">
    <source>
        <dbReference type="ARBA" id="ARBA00023065"/>
    </source>
</evidence>
<feature type="transmembrane region" description="Helical" evidence="11">
    <location>
        <begin position="236"/>
        <end position="254"/>
    </location>
</feature>
<feature type="transmembrane region" description="Helical" evidence="11">
    <location>
        <begin position="781"/>
        <end position="799"/>
    </location>
</feature>
<dbReference type="Pfam" id="PF10613">
    <property type="entry name" value="Lig_chan-Glu_bd"/>
    <property type="match status" value="2"/>
</dbReference>
<keyword evidence="7 14" id="KW-0675">Receptor</keyword>
<keyword evidence="5" id="KW-0406">Ion transport</keyword>
<evidence type="ECO:0000256" key="3">
    <source>
        <dbReference type="ARBA" id="ARBA00022692"/>
    </source>
</evidence>
<dbReference type="InterPro" id="IPR001320">
    <property type="entry name" value="Iontro_rcpt_C"/>
</dbReference>
<evidence type="ECO:0000256" key="7">
    <source>
        <dbReference type="ARBA" id="ARBA00023170"/>
    </source>
</evidence>
<feature type="signal peptide" evidence="12">
    <location>
        <begin position="1"/>
        <end position="25"/>
    </location>
</feature>
<feature type="transmembrane region" description="Helical" evidence="11">
    <location>
        <begin position="551"/>
        <end position="568"/>
    </location>
</feature>
<reference evidence="14 15" key="1">
    <citation type="journal article" date="2019" name="Nat. Plants">
        <title>Stout camphor tree genome fills gaps in understanding of flowering plant genome evolution.</title>
        <authorList>
            <person name="Chaw S.M."/>
            <person name="Liu Y.C."/>
            <person name="Wu Y.W."/>
            <person name="Wang H.Y."/>
            <person name="Lin C.I."/>
            <person name="Wu C.S."/>
            <person name="Ke H.M."/>
            <person name="Chang L.Y."/>
            <person name="Hsu C.Y."/>
            <person name="Yang H.T."/>
            <person name="Sudianto E."/>
            <person name="Hsu M.H."/>
            <person name="Wu K.P."/>
            <person name="Wang L.N."/>
            <person name="Leebens-Mack J.H."/>
            <person name="Tsai I.J."/>
        </authorList>
    </citation>
    <scope>NUCLEOTIDE SEQUENCE [LARGE SCALE GENOMIC DNA]</scope>
    <source>
        <strain evidence="15">cv. Chaw 1501</strain>
        <tissue evidence="14">Young leaves</tissue>
    </source>
</reference>
<evidence type="ECO:0000256" key="2">
    <source>
        <dbReference type="ARBA" id="ARBA00022448"/>
    </source>
</evidence>
<dbReference type="Proteomes" id="UP000283530">
    <property type="component" value="Unassembled WGS sequence"/>
</dbReference>
<name>A0A3S3QVT3_9MAGN</name>
<dbReference type="Pfam" id="PF00060">
    <property type="entry name" value="Lig_chan"/>
    <property type="match status" value="2"/>
</dbReference>
<comment type="caution">
    <text evidence="14">The sequence shown here is derived from an EMBL/GenBank/DDBJ whole genome shotgun (WGS) entry which is preliminary data.</text>
</comment>
<proteinExistence type="predicted"/>
<organism evidence="14 15">
    <name type="scientific">Cinnamomum micranthum f. kanehirae</name>
    <dbReference type="NCBI Taxonomy" id="337451"/>
    <lineage>
        <taxon>Eukaryota</taxon>
        <taxon>Viridiplantae</taxon>
        <taxon>Streptophyta</taxon>
        <taxon>Embryophyta</taxon>
        <taxon>Tracheophyta</taxon>
        <taxon>Spermatophyta</taxon>
        <taxon>Magnoliopsida</taxon>
        <taxon>Magnoliidae</taxon>
        <taxon>Laurales</taxon>
        <taxon>Lauraceae</taxon>
        <taxon>Cinnamomum</taxon>
    </lineage>
</organism>
<gene>
    <name evidence="14" type="ORF">CKAN_02051100</name>
</gene>
<evidence type="ECO:0000313" key="15">
    <source>
        <dbReference type="Proteomes" id="UP000283530"/>
    </source>
</evidence>
<evidence type="ECO:0000256" key="6">
    <source>
        <dbReference type="ARBA" id="ARBA00023136"/>
    </source>
</evidence>
<feature type="domain" description="Ionotropic glutamate receptor C-terminal" evidence="13">
    <location>
        <begin position="649"/>
        <end position="979"/>
    </location>
</feature>
<dbReference type="InterPro" id="IPR015683">
    <property type="entry name" value="Ionotropic_Glu_rcpt"/>
</dbReference>
<evidence type="ECO:0000256" key="8">
    <source>
        <dbReference type="ARBA" id="ARBA00023180"/>
    </source>
</evidence>
<keyword evidence="4 11" id="KW-1133">Transmembrane helix</keyword>
<evidence type="ECO:0000259" key="13">
    <source>
        <dbReference type="SMART" id="SM00079"/>
    </source>
</evidence>
<evidence type="ECO:0000313" key="14">
    <source>
        <dbReference type="EMBL" id="RWR91360.1"/>
    </source>
</evidence>
<dbReference type="AlphaFoldDB" id="A0A3S3QVT3"/>
<feature type="domain" description="Ionotropic glutamate receptor C-terminal" evidence="13">
    <location>
        <begin position="102"/>
        <end position="434"/>
    </location>
</feature>
<dbReference type="STRING" id="337451.A0A3S3QVT3"/>
<dbReference type="FunFam" id="3.40.190.10:FF:000054">
    <property type="entry name" value="Glutamate receptor"/>
    <property type="match status" value="2"/>
</dbReference>
<evidence type="ECO:0000256" key="4">
    <source>
        <dbReference type="ARBA" id="ARBA00022989"/>
    </source>
</evidence>
<evidence type="ECO:0000256" key="1">
    <source>
        <dbReference type="ARBA" id="ARBA00004141"/>
    </source>
</evidence>
<dbReference type="GO" id="GO:0015276">
    <property type="term" value="F:ligand-gated monoatomic ion channel activity"/>
    <property type="evidence" value="ECO:0007669"/>
    <property type="project" value="InterPro"/>
</dbReference>
<dbReference type="Gene3D" id="3.40.190.10">
    <property type="entry name" value="Periplasmic binding protein-like II"/>
    <property type="match status" value="2"/>
</dbReference>
<dbReference type="InterPro" id="IPR019594">
    <property type="entry name" value="Glu/Gly-bd"/>
</dbReference>
<feature type="transmembrane region" description="Helical" evidence="11">
    <location>
        <begin position="998"/>
        <end position="1019"/>
    </location>
</feature>
<feature type="chain" id="PRO_5018529205" evidence="12">
    <location>
        <begin position="26"/>
        <end position="1124"/>
    </location>
</feature>
<dbReference type="PANTHER" id="PTHR18966">
    <property type="entry name" value="IONOTROPIC GLUTAMATE RECEPTOR"/>
    <property type="match status" value="1"/>
</dbReference>
<keyword evidence="15" id="KW-1185">Reference proteome</keyword>
<dbReference type="GO" id="GO:0016020">
    <property type="term" value="C:membrane"/>
    <property type="evidence" value="ECO:0007669"/>
    <property type="project" value="UniProtKB-SubCell"/>
</dbReference>
<dbReference type="Gene3D" id="1.10.287.70">
    <property type="match status" value="2"/>
</dbReference>
<feature type="transmembrane region" description="Helical" evidence="11">
    <location>
        <begin position="274"/>
        <end position="292"/>
    </location>
</feature>
<keyword evidence="3 11" id="KW-0812">Transmembrane</keyword>
<evidence type="ECO:0000256" key="11">
    <source>
        <dbReference type="SAM" id="Phobius"/>
    </source>
</evidence>
<dbReference type="EMBL" id="QPKB01000008">
    <property type="protein sequence ID" value="RWR91360.1"/>
    <property type="molecule type" value="Genomic_DNA"/>
</dbReference>
<evidence type="ECO:0000256" key="9">
    <source>
        <dbReference type="ARBA" id="ARBA00023286"/>
    </source>
</evidence>
<keyword evidence="2" id="KW-0813">Transport</keyword>